<evidence type="ECO:0000256" key="4">
    <source>
        <dbReference type="SAM" id="Coils"/>
    </source>
</evidence>
<dbReference type="PANTHER" id="PTHR45228">
    <property type="entry name" value="CYCLIC DI-GMP PHOSPHODIESTERASE TM_0186-RELATED"/>
    <property type="match status" value="1"/>
</dbReference>
<dbReference type="SUPFAM" id="SSF52172">
    <property type="entry name" value="CheY-like"/>
    <property type="match status" value="1"/>
</dbReference>
<dbReference type="InterPro" id="IPR037522">
    <property type="entry name" value="HD_GYP_dom"/>
</dbReference>
<reference evidence="9" key="1">
    <citation type="journal article" date="2023" name="Arch. Microbiol.">
        <title>Desulfoferula mesophilus gen. nov. sp. nov., a mesophilic sulfate-reducing bacterium isolated from a brackish lake sediment.</title>
        <authorList>
            <person name="Watanabe T."/>
            <person name="Yabe T."/>
            <person name="Tsuji J.M."/>
            <person name="Fukui M."/>
        </authorList>
    </citation>
    <scope>NUCLEOTIDE SEQUENCE [LARGE SCALE GENOMIC DNA]</scope>
    <source>
        <strain evidence="9">12FAK</strain>
    </source>
</reference>
<evidence type="ECO:0000259" key="7">
    <source>
        <dbReference type="PROSITE" id="PS51832"/>
    </source>
</evidence>
<dbReference type="AlphaFoldDB" id="A0AAU9ENQ6"/>
<evidence type="ECO:0000256" key="2">
    <source>
        <dbReference type="ARBA" id="ARBA00022777"/>
    </source>
</evidence>
<evidence type="ECO:0000256" key="1">
    <source>
        <dbReference type="ARBA" id="ARBA00022679"/>
    </source>
</evidence>
<dbReference type="InterPro" id="IPR006674">
    <property type="entry name" value="HD_domain"/>
</dbReference>
<feature type="coiled-coil region" evidence="4">
    <location>
        <begin position="128"/>
        <end position="178"/>
    </location>
</feature>
<keyword evidence="9" id="KW-1185">Reference proteome</keyword>
<feature type="domain" description="Response regulatory" evidence="5">
    <location>
        <begin position="24"/>
        <end position="139"/>
    </location>
</feature>
<dbReference type="Gene3D" id="1.10.3210.10">
    <property type="entry name" value="Hypothetical protein af1432"/>
    <property type="match status" value="1"/>
</dbReference>
<dbReference type="PROSITE" id="PS50110">
    <property type="entry name" value="RESPONSE_REGULATORY"/>
    <property type="match status" value="1"/>
</dbReference>
<proteinExistence type="predicted"/>
<dbReference type="NCBIfam" id="TIGR00277">
    <property type="entry name" value="HDIG"/>
    <property type="match status" value="1"/>
</dbReference>
<dbReference type="CDD" id="cd00077">
    <property type="entry name" value="HDc"/>
    <property type="match status" value="1"/>
</dbReference>
<dbReference type="KEGG" id="dmp:FAK_32250"/>
<evidence type="ECO:0000313" key="9">
    <source>
        <dbReference type="Proteomes" id="UP001366166"/>
    </source>
</evidence>
<name>A0AAU9ENQ6_9BACT</name>
<sequence>MGAGAYKMQMSQARPSEEVSERLSILLVDDESNIRESMAEYLVNLKNYSLTSAASGQEALEKFQPGKFDCAFLDLKMPGMSGLELLSKLKAMDKTLPVVIMTGFPSLDAAIDTMRQGASDFLIKPFNLDQVKATLERVVREHRLLKENLRLSERLKQQERIERLNQELSRRVREQQMLHQISEAIDHMHTSEAIYQGIADLAATNLEAGKSAVLLLEPSSDHLVVIAVNGFSSEAVGQVAGRMGQGLLGKAAAGGKAVMGRPETWEETGEVLPLSGPVLCLPMMIHEQPLGLLVLGEKRGGLPFRGEDVFLSRFLLQKAALSVENIALYESMNSSLHSTLGALVRAMEAKDPYTRQHSRRVTNLAVLTAEAMGLELHQIESLKFAGYLHDIGKIGIKDHILLKENELSAEEYQEIKRHPAIGESIVRAMDLSQDECHIVRHHHERWDGEGYPDGLAGKEIPLLARVVAVADAYDAMTSDRSYRPLRTMAEAVRELVNASGTQFDPMVVEGFLQMLEQHQLGPWLDELSASSSSTSS</sequence>
<evidence type="ECO:0000259" key="6">
    <source>
        <dbReference type="PROSITE" id="PS51831"/>
    </source>
</evidence>
<keyword evidence="4" id="KW-0175">Coiled coil</keyword>
<keyword evidence="2" id="KW-0418">Kinase</keyword>
<dbReference type="SMART" id="SM00471">
    <property type="entry name" value="HDc"/>
    <property type="match status" value="1"/>
</dbReference>
<dbReference type="SUPFAM" id="SSF109604">
    <property type="entry name" value="HD-domain/PDEase-like"/>
    <property type="match status" value="1"/>
</dbReference>
<dbReference type="GO" id="GO:0016301">
    <property type="term" value="F:kinase activity"/>
    <property type="evidence" value="ECO:0007669"/>
    <property type="project" value="UniProtKB-KW"/>
</dbReference>
<dbReference type="Pfam" id="PF13492">
    <property type="entry name" value="GAF_3"/>
    <property type="match status" value="1"/>
</dbReference>
<dbReference type="Gene3D" id="3.40.50.2300">
    <property type="match status" value="1"/>
</dbReference>
<dbReference type="PROSITE" id="PS51831">
    <property type="entry name" value="HD"/>
    <property type="match status" value="1"/>
</dbReference>
<protein>
    <recommendedName>
        <fullName evidence="10">Response regulator</fullName>
    </recommendedName>
</protein>
<dbReference type="Gene3D" id="3.30.450.40">
    <property type="match status" value="1"/>
</dbReference>
<dbReference type="SUPFAM" id="SSF55781">
    <property type="entry name" value="GAF domain-like"/>
    <property type="match status" value="1"/>
</dbReference>
<dbReference type="InterPro" id="IPR001789">
    <property type="entry name" value="Sig_transdc_resp-reg_receiver"/>
</dbReference>
<feature type="domain" description="HD-GYP" evidence="7">
    <location>
        <begin position="332"/>
        <end position="527"/>
    </location>
</feature>
<feature type="modified residue" description="4-aspartylphosphate" evidence="3">
    <location>
        <position position="74"/>
    </location>
</feature>
<dbReference type="InterPro" id="IPR011006">
    <property type="entry name" value="CheY-like_superfamily"/>
</dbReference>
<dbReference type="InterPro" id="IPR029016">
    <property type="entry name" value="GAF-like_dom_sf"/>
</dbReference>
<dbReference type="InterPro" id="IPR006675">
    <property type="entry name" value="HDIG_dom"/>
</dbReference>
<dbReference type="Pfam" id="PF00072">
    <property type="entry name" value="Response_reg"/>
    <property type="match status" value="1"/>
</dbReference>
<dbReference type="PROSITE" id="PS51832">
    <property type="entry name" value="HD_GYP"/>
    <property type="match status" value="1"/>
</dbReference>
<dbReference type="InterPro" id="IPR003607">
    <property type="entry name" value="HD/PDEase_dom"/>
</dbReference>
<keyword evidence="3" id="KW-0597">Phosphoprotein</keyword>
<evidence type="ECO:0000313" key="8">
    <source>
        <dbReference type="EMBL" id="BEQ16159.1"/>
    </source>
</evidence>
<feature type="domain" description="HD" evidence="6">
    <location>
        <begin position="354"/>
        <end position="476"/>
    </location>
</feature>
<dbReference type="EMBL" id="AP028679">
    <property type="protein sequence ID" value="BEQ16159.1"/>
    <property type="molecule type" value="Genomic_DNA"/>
</dbReference>
<accession>A0AAU9ENQ6</accession>
<dbReference type="InterPro" id="IPR052020">
    <property type="entry name" value="Cyclic_di-GMP/3'3'-cGAMP_PDE"/>
</dbReference>
<evidence type="ECO:0000259" key="5">
    <source>
        <dbReference type="PROSITE" id="PS50110"/>
    </source>
</evidence>
<keyword evidence="1" id="KW-0808">Transferase</keyword>
<dbReference type="Proteomes" id="UP001366166">
    <property type="component" value="Chromosome"/>
</dbReference>
<dbReference type="InterPro" id="IPR003018">
    <property type="entry name" value="GAF"/>
</dbReference>
<dbReference type="PANTHER" id="PTHR45228:SF4">
    <property type="entry name" value="LIPOPROTEIN"/>
    <property type="match status" value="1"/>
</dbReference>
<evidence type="ECO:0000256" key="3">
    <source>
        <dbReference type="PROSITE-ProRule" id="PRU00169"/>
    </source>
</evidence>
<dbReference type="SMART" id="SM00065">
    <property type="entry name" value="GAF"/>
    <property type="match status" value="1"/>
</dbReference>
<organism evidence="8 9">
    <name type="scientific">Desulfoferula mesophila</name>
    <dbReference type="NCBI Taxonomy" id="3058419"/>
    <lineage>
        <taxon>Bacteria</taxon>
        <taxon>Pseudomonadati</taxon>
        <taxon>Thermodesulfobacteriota</taxon>
        <taxon>Desulfarculia</taxon>
        <taxon>Desulfarculales</taxon>
        <taxon>Desulfarculaceae</taxon>
        <taxon>Desulfoferula</taxon>
    </lineage>
</organism>
<dbReference type="GO" id="GO:0000160">
    <property type="term" value="P:phosphorelay signal transduction system"/>
    <property type="evidence" value="ECO:0007669"/>
    <property type="project" value="InterPro"/>
</dbReference>
<evidence type="ECO:0008006" key="10">
    <source>
        <dbReference type="Google" id="ProtNLM"/>
    </source>
</evidence>
<gene>
    <name evidence="8" type="ORF">FAK_32250</name>
</gene>
<dbReference type="SMART" id="SM00448">
    <property type="entry name" value="REC"/>
    <property type="match status" value="1"/>
</dbReference>
<dbReference type="Pfam" id="PF13487">
    <property type="entry name" value="HD_5"/>
    <property type="match status" value="1"/>
</dbReference>